<proteinExistence type="predicted"/>
<dbReference type="Proteomes" id="UP000014200">
    <property type="component" value="Unassembled WGS sequence"/>
</dbReference>
<dbReference type="GeneID" id="82156009"/>
<sequence length="75" mass="8692">MELGAGFDETWGKIRWDLVQDLMELGAKFNGYRAQYIRMCRPMLAYVCPDAYVRVGLHVTNMRADTLLMSGLIRY</sequence>
<comment type="caution">
    <text evidence="1">The sequence shown here is derived from an EMBL/GenBank/DDBJ whole genome shotgun (WGS) entry which is preliminary data.</text>
</comment>
<dbReference type="EMBL" id="ASSP01000005">
    <property type="protein sequence ID" value="EOS15246.1"/>
    <property type="molecule type" value="Genomic_DNA"/>
</dbReference>
<organism evidence="1 2">
    <name type="scientific">Phocaeicola sartorii</name>
    <dbReference type="NCBI Taxonomy" id="671267"/>
    <lineage>
        <taxon>Bacteria</taxon>
        <taxon>Pseudomonadati</taxon>
        <taxon>Bacteroidota</taxon>
        <taxon>Bacteroidia</taxon>
        <taxon>Bacteroidales</taxon>
        <taxon>Bacteroidaceae</taxon>
        <taxon>Phocaeicola</taxon>
    </lineage>
</organism>
<protein>
    <submittedName>
        <fullName evidence="1">Uncharacterized protein</fullName>
    </submittedName>
</protein>
<accession>R9ICK4</accession>
<reference evidence="1 2" key="1">
    <citation type="submission" date="2013-04" db="EMBL/GenBank/DDBJ databases">
        <title>The Genome Sequence of Bacteroides massiliensis dnLKV3.</title>
        <authorList>
            <consortium name="The Broad Institute Genomics Platform"/>
            <consortium name="The Broad Institute Genome Sequencing Center for Infectious Disease"/>
            <person name="Earl A."/>
            <person name="Xavier R."/>
            <person name="Kuhn K."/>
            <person name="Stappenbeck T."/>
            <person name="Walker B."/>
            <person name="Young S."/>
            <person name="Zeng Q."/>
            <person name="Gargeya S."/>
            <person name="Fitzgerald M."/>
            <person name="Haas B."/>
            <person name="Abouelleil A."/>
            <person name="Allen A.W."/>
            <person name="Alvarado L."/>
            <person name="Arachchi H.M."/>
            <person name="Berlin A.M."/>
            <person name="Chapman S.B."/>
            <person name="Gainer-Dewar J."/>
            <person name="Goldberg J."/>
            <person name="Griggs A."/>
            <person name="Gujja S."/>
            <person name="Hansen M."/>
            <person name="Howarth C."/>
            <person name="Imamovic A."/>
            <person name="Ireland A."/>
            <person name="Larimer J."/>
            <person name="McCowan C."/>
            <person name="Murphy C."/>
            <person name="Pearson M."/>
            <person name="Poon T.W."/>
            <person name="Priest M."/>
            <person name="Roberts A."/>
            <person name="Saif S."/>
            <person name="Shea T."/>
            <person name="Sisk P."/>
            <person name="Sykes S."/>
            <person name="Wortman J."/>
            <person name="Nusbaum C."/>
            <person name="Birren B."/>
        </authorList>
    </citation>
    <scope>NUCLEOTIDE SEQUENCE [LARGE SCALE GENOMIC DNA]</scope>
    <source>
        <strain evidence="2">dnLKV3</strain>
    </source>
</reference>
<name>R9ICK4_9BACT</name>
<dbReference type="HOGENOM" id="CLU_2663433_0_0_10"/>
<gene>
    <name evidence="1" type="ORF">C802_00580</name>
</gene>
<dbReference type="RefSeq" id="WP_016275060.1">
    <property type="nucleotide sequence ID" value="NZ_CAXHRC010000005.1"/>
</dbReference>
<evidence type="ECO:0000313" key="2">
    <source>
        <dbReference type="Proteomes" id="UP000014200"/>
    </source>
</evidence>
<evidence type="ECO:0000313" key="1">
    <source>
        <dbReference type="EMBL" id="EOS15246.1"/>
    </source>
</evidence>
<keyword evidence="2" id="KW-1185">Reference proteome</keyword>
<dbReference type="AlphaFoldDB" id="R9ICK4"/>